<name>A0A9D1YN36_9FIRM</name>
<comment type="caution">
    <text evidence="1">The sequence shown here is derived from an EMBL/GenBank/DDBJ whole genome shotgun (WGS) entry which is preliminary data.</text>
</comment>
<gene>
    <name evidence="1" type="ORF">H9831_04585</name>
</gene>
<dbReference type="Proteomes" id="UP000824007">
    <property type="component" value="Unassembled WGS sequence"/>
</dbReference>
<evidence type="ECO:0000313" key="2">
    <source>
        <dbReference type="Proteomes" id="UP000824007"/>
    </source>
</evidence>
<proteinExistence type="predicted"/>
<dbReference type="AlphaFoldDB" id="A0A9D1YN36"/>
<feature type="non-terminal residue" evidence="1">
    <location>
        <position position="1"/>
    </location>
</feature>
<accession>A0A9D1YN36</accession>
<reference evidence="1" key="1">
    <citation type="journal article" date="2021" name="PeerJ">
        <title>Extensive microbial diversity within the chicken gut microbiome revealed by metagenomics and culture.</title>
        <authorList>
            <person name="Gilroy R."/>
            <person name="Ravi A."/>
            <person name="Getino M."/>
            <person name="Pursley I."/>
            <person name="Horton D.L."/>
            <person name="Alikhan N.F."/>
            <person name="Baker D."/>
            <person name="Gharbi K."/>
            <person name="Hall N."/>
            <person name="Watson M."/>
            <person name="Adriaenssens E.M."/>
            <person name="Foster-Nyarko E."/>
            <person name="Jarju S."/>
            <person name="Secka A."/>
            <person name="Antonio M."/>
            <person name="Oren A."/>
            <person name="Chaudhuri R.R."/>
            <person name="La Ragione R."/>
            <person name="Hildebrand F."/>
            <person name="Pallen M.J."/>
        </authorList>
    </citation>
    <scope>NUCLEOTIDE SEQUENCE</scope>
    <source>
        <strain evidence="1">ChiSxjej3B15-24422</strain>
    </source>
</reference>
<organism evidence="1 2">
    <name type="scientific">Candidatus Eisenbergiella pullistercoris</name>
    <dbReference type="NCBI Taxonomy" id="2838555"/>
    <lineage>
        <taxon>Bacteria</taxon>
        <taxon>Bacillati</taxon>
        <taxon>Bacillota</taxon>
        <taxon>Clostridia</taxon>
        <taxon>Lachnospirales</taxon>
        <taxon>Lachnospiraceae</taxon>
        <taxon>Eisenbergiella</taxon>
    </lineage>
</organism>
<reference evidence="1" key="2">
    <citation type="submission" date="2021-04" db="EMBL/GenBank/DDBJ databases">
        <authorList>
            <person name="Gilroy R."/>
        </authorList>
    </citation>
    <scope>NUCLEOTIDE SEQUENCE</scope>
    <source>
        <strain evidence="1">ChiSxjej3B15-24422</strain>
    </source>
</reference>
<sequence>SGRIWGLLLIFSVVFQDTPFRKTIWIFCRYNESLIQRNRRKKAVKAYSVREKQQVTNIFLTE</sequence>
<protein>
    <submittedName>
        <fullName evidence="1">Uncharacterized protein</fullName>
    </submittedName>
</protein>
<evidence type="ECO:0000313" key="1">
    <source>
        <dbReference type="EMBL" id="HIY59945.1"/>
    </source>
</evidence>
<dbReference type="EMBL" id="DXDD01000059">
    <property type="protein sequence ID" value="HIY59945.1"/>
    <property type="molecule type" value="Genomic_DNA"/>
</dbReference>